<dbReference type="GO" id="GO:0016538">
    <property type="term" value="F:cyclin-dependent protein serine/threonine kinase regulator activity"/>
    <property type="evidence" value="ECO:0007669"/>
    <property type="project" value="TreeGrafter"/>
</dbReference>
<dbReference type="GO" id="GO:0019901">
    <property type="term" value="F:protein kinase binding"/>
    <property type="evidence" value="ECO:0007669"/>
    <property type="project" value="InterPro"/>
</dbReference>
<dbReference type="CDD" id="cd20557">
    <property type="entry name" value="CYCLIN_ScPCL1-like"/>
    <property type="match status" value="1"/>
</dbReference>
<evidence type="ECO:0000313" key="1">
    <source>
        <dbReference type="EMBL" id="CAG8687600.1"/>
    </source>
</evidence>
<gene>
    <name evidence="1" type="ORF">AMORRO_LOCUS11496</name>
</gene>
<dbReference type="Proteomes" id="UP000789342">
    <property type="component" value="Unassembled WGS sequence"/>
</dbReference>
<sequence length="205" mass="23128">DNFYMACVSFINYGNSTTREMSSQIPPIEFMTEILNGILATNQPPTLINWDSIPLPELLLFVGKVTTKAGIDYNTAMVALVLLSRLKSLLPKNARGEYGTCHRLFLSAILVASKNSTQKNGLYFSPPSSVEDLPFTRDEKFDDVISQTTWDTTNCNLAKISGIFTVQEVNEMEKDFRKLLGKHIFVDEKDVKDFIESNKYALGYY</sequence>
<protein>
    <submittedName>
        <fullName evidence="1">10824_t:CDS:1</fullName>
    </submittedName>
</protein>
<keyword evidence="2" id="KW-1185">Reference proteome</keyword>
<proteinExistence type="predicted"/>
<reference evidence="1" key="1">
    <citation type="submission" date="2021-06" db="EMBL/GenBank/DDBJ databases">
        <authorList>
            <person name="Kallberg Y."/>
            <person name="Tangrot J."/>
            <person name="Rosling A."/>
        </authorList>
    </citation>
    <scope>NUCLEOTIDE SEQUENCE</scope>
    <source>
        <strain evidence="1">CL551</strain>
    </source>
</reference>
<dbReference type="OrthoDB" id="2440797at2759"/>
<comment type="caution">
    <text evidence="1">The sequence shown here is derived from an EMBL/GenBank/DDBJ whole genome shotgun (WGS) entry which is preliminary data.</text>
</comment>
<dbReference type="EMBL" id="CAJVPV010014739">
    <property type="protein sequence ID" value="CAG8687600.1"/>
    <property type="molecule type" value="Genomic_DNA"/>
</dbReference>
<dbReference type="PANTHER" id="PTHR15615:SF27">
    <property type="entry name" value="PHO85 CYCLIN CLG1"/>
    <property type="match status" value="1"/>
</dbReference>
<dbReference type="InterPro" id="IPR013922">
    <property type="entry name" value="Cyclin_PHO80-like"/>
</dbReference>
<organism evidence="1 2">
    <name type="scientific">Acaulospora morrowiae</name>
    <dbReference type="NCBI Taxonomy" id="94023"/>
    <lineage>
        <taxon>Eukaryota</taxon>
        <taxon>Fungi</taxon>
        <taxon>Fungi incertae sedis</taxon>
        <taxon>Mucoromycota</taxon>
        <taxon>Glomeromycotina</taxon>
        <taxon>Glomeromycetes</taxon>
        <taxon>Diversisporales</taxon>
        <taxon>Acaulosporaceae</taxon>
        <taxon>Acaulospora</taxon>
    </lineage>
</organism>
<dbReference type="PANTHER" id="PTHR15615">
    <property type="match status" value="1"/>
</dbReference>
<evidence type="ECO:0000313" key="2">
    <source>
        <dbReference type="Proteomes" id="UP000789342"/>
    </source>
</evidence>
<accession>A0A9N9ERZ2</accession>
<dbReference type="AlphaFoldDB" id="A0A9N9ERZ2"/>
<dbReference type="GO" id="GO:0000307">
    <property type="term" value="C:cyclin-dependent protein kinase holoenzyme complex"/>
    <property type="evidence" value="ECO:0007669"/>
    <property type="project" value="TreeGrafter"/>
</dbReference>
<dbReference type="Gene3D" id="1.10.472.10">
    <property type="entry name" value="Cyclin-like"/>
    <property type="match status" value="1"/>
</dbReference>
<name>A0A9N9ERZ2_9GLOM</name>
<feature type="non-terminal residue" evidence="1">
    <location>
        <position position="1"/>
    </location>
</feature>
<dbReference type="GO" id="GO:0005634">
    <property type="term" value="C:nucleus"/>
    <property type="evidence" value="ECO:0007669"/>
    <property type="project" value="TreeGrafter"/>
</dbReference>